<feature type="domain" description="Mycothiol-dependent maleylpyruvate isomerase metal-binding" evidence="1">
    <location>
        <begin position="18"/>
        <end position="155"/>
    </location>
</feature>
<sequence>MARTFPEHPSAAADLATLDRETARLLETVGRLSAADLSEPSQCAGWSRAHVVSHLIANAPALANVVRSAVDGADVTMYASNEARDADIESGTSRTPAQFHADLQEAAGSLRAELDRLRPEHASAVCPRTPGGFNVRVGNVPYLRLREVTFHHADLLAGYGFDDIPADLVEAFLADELTSNPDVDLVVAVDGYDPVVLGSGGVTISGSPGAVLGWMGRGLTEGVRGDGPLPARNEG</sequence>
<evidence type="ECO:0000313" key="2">
    <source>
        <dbReference type="EMBL" id="AKU16798.1"/>
    </source>
</evidence>
<dbReference type="Proteomes" id="UP000066480">
    <property type="component" value="Chromosome"/>
</dbReference>
<dbReference type="GO" id="GO:0046872">
    <property type="term" value="F:metal ion binding"/>
    <property type="evidence" value="ECO:0007669"/>
    <property type="project" value="InterPro"/>
</dbReference>
<dbReference type="STRING" id="571913.VV02_14510"/>
<protein>
    <recommendedName>
        <fullName evidence="1">Mycothiol-dependent maleylpyruvate isomerase metal-binding domain-containing protein</fullName>
    </recommendedName>
</protein>
<evidence type="ECO:0000313" key="3">
    <source>
        <dbReference type="Proteomes" id="UP000066480"/>
    </source>
</evidence>
<dbReference type="EMBL" id="CP011112">
    <property type="protein sequence ID" value="AKU16798.1"/>
    <property type="molecule type" value="Genomic_DNA"/>
</dbReference>
<dbReference type="OrthoDB" id="5118203at2"/>
<gene>
    <name evidence="2" type="ORF">VV02_14510</name>
</gene>
<reference evidence="2 3" key="1">
    <citation type="submission" date="2015-03" db="EMBL/GenBank/DDBJ databases">
        <title>Luteipulveratus halotolerans sp. nov., a novel actinobacterium (Dermacoccaceae) from Sarawak, Malaysia.</title>
        <authorList>
            <person name="Juboi H."/>
            <person name="Basik A."/>
            <person name="Shamsul S.S."/>
            <person name="Arnold P."/>
            <person name="Schmitt E.K."/>
            <person name="Sanglier J.-J."/>
            <person name="Yeo T."/>
        </authorList>
    </citation>
    <scope>NUCLEOTIDE SEQUENCE [LARGE SCALE GENOMIC DNA]</scope>
    <source>
        <strain evidence="2 3">MN07-A0370</strain>
    </source>
</reference>
<dbReference type="SUPFAM" id="SSF109854">
    <property type="entry name" value="DinB/YfiT-like putative metalloenzymes"/>
    <property type="match status" value="1"/>
</dbReference>
<dbReference type="RefSeq" id="WP_052592521.1">
    <property type="nucleotide sequence ID" value="NZ_CP011112.1"/>
</dbReference>
<dbReference type="Pfam" id="PF11716">
    <property type="entry name" value="MDMPI_N"/>
    <property type="match status" value="1"/>
</dbReference>
<name>A0A0K1JJP0_9MICO</name>
<dbReference type="NCBIfam" id="TIGR03083">
    <property type="entry name" value="maleylpyruvate isomerase family mycothiol-dependent enzyme"/>
    <property type="match status" value="1"/>
</dbReference>
<dbReference type="KEGG" id="lmoi:VV02_14510"/>
<organism evidence="2 3">
    <name type="scientific">Luteipulveratus mongoliensis</name>
    <dbReference type="NCBI Taxonomy" id="571913"/>
    <lineage>
        <taxon>Bacteria</taxon>
        <taxon>Bacillati</taxon>
        <taxon>Actinomycetota</taxon>
        <taxon>Actinomycetes</taxon>
        <taxon>Micrococcales</taxon>
        <taxon>Dermacoccaceae</taxon>
        <taxon>Luteipulveratus</taxon>
    </lineage>
</organism>
<dbReference type="InterPro" id="IPR034660">
    <property type="entry name" value="DinB/YfiT-like"/>
</dbReference>
<accession>A0A0K1JJP0</accession>
<dbReference type="InterPro" id="IPR024344">
    <property type="entry name" value="MDMPI_metal-binding"/>
</dbReference>
<evidence type="ECO:0000259" key="1">
    <source>
        <dbReference type="Pfam" id="PF11716"/>
    </source>
</evidence>
<dbReference type="AlphaFoldDB" id="A0A0K1JJP0"/>
<dbReference type="Gene3D" id="1.20.120.450">
    <property type="entry name" value="dinb family like domain"/>
    <property type="match status" value="1"/>
</dbReference>
<dbReference type="InterPro" id="IPR017517">
    <property type="entry name" value="Maleyloyr_isom"/>
</dbReference>
<keyword evidence="3" id="KW-1185">Reference proteome</keyword>
<proteinExistence type="predicted"/>